<keyword evidence="5" id="KW-0378">Hydrolase</keyword>
<dbReference type="InterPro" id="IPR000560">
    <property type="entry name" value="His_Pase_clade-2"/>
</dbReference>
<dbReference type="EMBL" id="CADCXV010000729">
    <property type="protein sequence ID" value="CAB0034000.1"/>
    <property type="molecule type" value="Genomic_DNA"/>
</dbReference>
<name>A0A6H5IEX2_9HYME</name>
<evidence type="ECO:0000256" key="8">
    <source>
        <dbReference type="SAM" id="SignalP"/>
    </source>
</evidence>
<gene>
    <name evidence="9" type="ORF">TBRA_LOCUS5898</name>
</gene>
<evidence type="ECO:0000256" key="7">
    <source>
        <dbReference type="ARBA" id="ARBA00023180"/>
    </source>
</evidence>
<accession>A0A6H5IEX2</accession>
<dbReference type="InterPro" id="IPR033379">
    <property type="entry name" value="Acid_Pase_AS"/>
</dbReference>
<keyword evidence="4 8" id="KW-0732">Signal</keyword>
<dbReference type="CDD" id="cd07061">
    <property type="entry name" value="HP_HAP_like"/>
    <property type="match status" value="1"/>
</dbReference>
<comment type="similarity">
    <text evidence="2">Belongs to the histidine acid phosphatase family.</text>
</comment>
<evidence type="ECO:0000313" key="10">
    <source>
        <dbReference type="Proteomes" id="UP000479190"/>
    </source>
</evidence>
<feature type="chain" id="PRO_5026222723" description="acid phosphatase" evidence="8">
    <location>
        <begin position="19"/>
        <end position="157"/>
    </location>
</feature>
<keyword evidence="7" id="KW-0325">Glycoprotein</keyword>
<dbReference type="SUPFAM" id="SSF53254">
    <property type="entry name" value="Phosphoglycerate mutase-like"/>
    <property type="match status" value="1"/>
</dbReference>
<dbReference type="PROSITE" id="PS00616">
    <property type="entry name" value="HIS_ACID_PHOSPHAT_1"/>
    <property type="match status" value="1"/>
</dbReference>
<reference evidence="9 10" key="1">
    <citation type="submission" date="2020-02" db="EMBL/GenBank/DDBJ databases">
        <authorList>
            <person name="Ferguson B K."/>
        </authorList>
    </citation>
    <scope>NUCLEOTIDE SEQUENCE [LARGE SCALE GENOMIC DNA]</scope>
</reference>
<protein>
    <recommendedName>
        <fullName evidence="3">acid phosphatase</fullName>
        <ecNumber evidence="3">3.1.3.2</ecNumber>
    </recommendedName>
</protein>
<evidence type="ECO:0000256" key="6">
    <source>
        <dbReference type="ARBA" id="ARBA00023157"/>
    </source>
</evidence>
<sequence length="157" mass="18153">MSFVVIFLLCCTSYVVSCDTVESNYKLDLIQVLFRHGERTPIDCESRMLQAVSNASSYDPWGYGELTNRGMMQEYEIGQMLRRTYDRFLPKLYRPEHVYAHSSGTSRTKNSLALVLAALFPPAAELRWNKHLNWMPINIFTDPRPLDALNKPRDCVK</sequence>
<dbReference type="Gene3D" id="3.40.50.1240">
    <property type="entry name" value="Phosphoglycerate mutase-like"/>
    <property type="match status" value="1"/>
</dbReference>
<evidence type="ECO:0000256" key="2">
    <source>
        <dbReference type="ARBA" id="ARBA00005375"/>
    </source>
</evidence>
<proteinExistence type="inferred from homology"/>
<dbReference type="Proteomes" id="UP000479190">
    <property type="component" value="Unassembled WGS sequence"/>
</dbReference>
<feature type="signal peptide" evidence="8">
    <location>
        <begin position="1"/>
        <end position="18"/>
    </location>
</feature>
<evidence type="ECO:0000313" key="9">
    <source>
        <dbReference type="EMBL" id="CAB0034000.1"/>
    </source>
</evidence>
<dbReference type="PANTHER" id="PTHR11567">
    <property type="entry name" value="ACID PHOSPHATASE-RELATED"/>
    <property type="match status" value="1"/>
</dbReference>
<evidence type="ECO:0000256" key="1">
    <source>
        <dbReference type="ARBA" id="ARBA00000032"/>
    </source>
</evidence>
<organism evidence="9 10">
    <name type="scientific">Trichogramma brassicae</name>
    <dbReference type="NCBI Taxonomy" id="86971"/>
    <lineage>
        <taxon>Eukaryota</taxon>
        <taxon>Metazoa</taxon>
        <taxon>Ecdysozoa</taxon>
        <taxon>Arthropoda</taxon>
        <taxon>Hexapoda</taxon>
        <taxon>Insecta</taxon>
        <taxon>Pterygota</taxon>
        <taxon>Neoptera</taxon>
        <taxon>Endopterygota</taxon>
        <taxon>Hymenoptera</taxon>
        <taxon>Apocrita</taxon>
        <taxon>Proctotrupomorpha</taxon>
        <taxon>Chalcidoidea</taxon>
        <taxon>Trichogrammatidae</taxon>
        <taxon>Trichogramma</taxon>
    </lineage>
</organism>
<evidence type="ECO:0000256" key="3">
    <source>
        <dbReference type="ARBA" id="ARBA00012646"/>
    </source>
</evidence>
<evidence type="ECO:0000256" key="5">
    <source>
        <dbReference type="ARBA" id="ARBA00022801"/>
    </source>
</evidence>
<dbReference type="OrthoDB" id="10257284at2759"/>
<comment type="catalytic activity">
    <reaction evidence="1">
        <text>a phosphate monoester + H2O = an alcohol + phosphate</text>
        <dbReference type="Rhea" id="RHEA:15017"/>
        <dbReference type="ChEBI" id="CHEBI:15377"/>
        <dbReference type="ChEBI" id="CHEBI:30879"/>
        <dbReference type="ChEBI" id="CHEBI:43474"/>
        <dbReference type="ChEBI" id="CHEBI:67140"/>
        <dbReference type="EC" id="3.1.3.2"/>
    </reaction>
</comment>
<dbReference type="InterPro" id="IPR050645">
    <property type="entry name" value="Histidine_acid_phosphatase"/>
</dbReference>
<dbReference type="InterPro" id="IPR029033">
    <property type="entry name" value="His_PPase_superfam"/>
</dbReference>
<dbReference type="AlphaFoldDB" id="A0A6H5IEX2"/>
<keyword evidence="10" id="KW-1185">Reference proteome</keyword>
<dbReference type="GO" id="GO:0003993">
    <property type="term" value="F:acid phosphatase activity"/>
    <property type="evidence" value="ECO:0007669"/>
    <property type="project" value="UniProtKB-EC"/>
</dbReference>
<dbReference type="EC" id="3.1.3.2" evidence="3"/>
<keyword evidence="6" id="KW-1015">Disulfide bond</keyword>
<dbReference type="Pfam" id="PF00328">
    <property type="entry name" value="His_Phos_2"/>
    <property type="match status" value="1"/>
</dbReference>
<dbReference type="PANTHER" id="PTHR11567:SF211">
    <property type="entry name" value="PROSTATIC ACID PHOSPHATASE"/>
    <property type="match status" value="1"/>
</dbReference>
<evidence type="ECO:0000256" key="4">
    <source>
        <dbReference type="ARBA" id="ARBA00022729"/>
    </source>
</evidence>